<evidence type="ECO:0000256" key="5">
    <source>
        <dbReference type="ARBA" id="ARBA00022692"/>
    </source>
</evidence>
<feature type="transmembrane region" description="Helical" evidence="10">
    <location>
        <begin position="167"/>
        <end position="192"/>
    </location>
</feature>
<evidence type="ECO:0000256" key="1">
    <source>
        <dbReference type="ARBA" id="ARBA00004651"/>
    </source>
</evidence>
<feature type="transmembrane region" description="Helical" evidence="10">
    <location>
        <begin position="381"/>
        <end position="401"/>
    </location>
</feature>
<feature type="transmembrane region" description="Helical" evidence="10">
    <location>
        <begin position="269"/>
        <end position="301"/>
    </location>
</feature>
<keyword evidence="4" id="KW-0633">Potassium transport</keyword>
<feature type="transmembrane region" description="Helical" evidence="10">
    <location>
        <begin position="204"/>
        <end position="223"/>
    </location>
</feature>
<name>W7YT28_9BACL</name>
<gene>
    <name evidence="11" type="ORF">JCM16418_1824</name>
</gene>
<evidence type="ECO:0000256" key="9">
    <source>
        <dbReference type="ARBA" id="ARBA00023136"/>
    </source>
</evidence>
<accession>W7YT28</accession>
<evidence type="ECO:0000256" key="7">
    <source>
        <dbReference type="ARBA" id="ARBA00022989"/>
    </source>
</evidence>
<keyword evidence="2" id="KW-0813">Transport</keyword>
<dbReference type="PANTHER" id="PTHR32024:SF1">
    <property type="entry name" value="KTR SYSTEM POTASSIUM UPTAKE PROTEIN B"/>
    <property type="match status" value="1"/>
</dbReference>
<dbReference type="Proteomes" id="UP000019364">
    <property type="component" value="Unassembled WGS sequence"/>
</dbReference>
<keyword evidence="8" id="KW-0406">Ion transport</keyword>
<keyword evidence="6" id="KW-0630">Potassium</keyword>
<dbReference type="PANTHER" id="PTHR32024">
    <property type="entry name" value="TRK SYSTEM POTASSIUM UPTAKE PROTEIN TRKG-RELATED"/>
    <property type="match status" value="1"/>
</dbReference>
<feature type="transmembrane region" description="Helical" evidence="10">
    <location>
        <begin position="321"/>
        <end position="343"/>
    </location>
</feature>
<dbReference type="InterPro" id="IPR003445">
    <property type="entry name" value="Cat_transpt"/>
</dbReference>
<comment type="subcellular location">
    <subcellularLocation>
        <location evidence="1">Cell membrane</location>
        <topology evidence="1">Multi-pass membrane protein</topology>
    </subcellularLocation>
</comment>
<keyword evidence="5 10" id="KW-0812">Transmembrane</keyword>
<evidence type="ECO:0000256" key="6">
    <source>
        <dbReference type="ARBA" id="ARBA00022958"/>
    </source>
</evidence>
<evidence type="ECO:0000256" key="3">
    <source>
        <dbReference type="ARBA" id="ARBA00022475"/>
    </source>
</evidence>
<keyword evidence="12" id="KW-1185">Reference proteome</keyword>
<evidence type="ECO:0000256" key="8">
    <source>
        <dbReference type="ARBA" id="ARBA00023065"/>
    </source>
</evidence>
<feature type="transmembrane region" description="Helical" evidence="10">
    <location>
        <begin position="46"/>
        <end position="70"/>
    </location>
</feature>
<evidence type="ECO:0000256" key="2">
    <source>
        <dbReference type="ARBA" id="ARBA00022448"/>
    </source>
</evidence>
<dbReference type="InterPro" id="IPR004772">
    <property type="entry name" value="TrkH"/>
</dbReference>
<sequence>MYLPIASSTGKSISFLNALFTATSATCVTGLVVLDTGTDFSHFGQIVMIMLVQVGGIGFMTMATLIALVLNKKISLRERLILQEALNHGSMDGVVRLVKKVILYSLMIEVVGAILITLRFSREMPWGQASYFGIFHSISMFNNAGFDLYGMIKGPFSGLSSYVNDPFMNIVLMGLIFLGGIGFVVLSDVIEFPTKRRFSLHSKVVLSATLMLVVVGTLVIFAMEYNNPQTLKPLSPTGKVWASLFQSITTRSGGVNTVDIGALQQSTQFFMIILMFIGAAPGSTGGGIKITTFVLLVGAVYAMIRGKEDVILFRKRIAKKVVYKAVTLTMLSLVLIVIFSMLLSLTEHKDFLTILFESTSAFGTTGISMGLTTELSPLGKVWIICLMFLGRMGPLTLAYALSKTEIEKELFSYPEGKIIIG</sequence>
<dbReference type="GO" id="GO:0015379">
    <property type="term" value="F:potassium:chloride symporter activity"/>
    <property type="evidence" value="ECO:0007669"/>
    <property type="project" value="InterPro"/>
</dbReference>
<feature type="transmembrane region" description="Helical" evidence="10">
    <location>
        <begin position="12"/>
        <end position="34"/>
    </location>
</feature>
<organism evidence="11 12">
    <name type="scientific">Paenibacillus pini JCM 16418</name>
    <dbReference type="NCBI Taxonomy" id="1236976"/>
    <lineage>
        <taxon>Bacteria</taxon>
        <taxon>Bacillati</taxon>
        <taxon>Bacillota</taxon>
        <taxon>Bacilli</taxon>
        <taxon>Bacillales</taxon>
        <taxon>Paenibacillaceae</taxon>
        <taxon>Paenibacillus</taxon>
    </lineage>
</organism>
<dbReference type="EMBL" id="BAVZ01000004">
    <property type="protein sequence ID" value="GAF07796.1"/>
    <property type="molecule type" value="Genomic_DNA"/>
</dbReference>
<evidence type="ECO:0000313" key="11">
    <source>
        <dbReference type="EMBL" id="GAF07796.1"/>
    </source>
</evidence>
<protein>
    <submittedName>
        <fullName evidence="11">Potassium uptake protein</fullName>
    </submittedName>
</protein>
<dbReference type="eggNOG" id="COG0168">
    <property type="taxonomic scope" value="Bacteria"/>
</dbReference>
<dbReference type="STRING" id="1236976.JCM16418_1824"/>
<dbReference type="Pfam" id="PF02386">
    <property type="entry name" value="TrkH"/>
    <property type="match status" value="1"/>
</dbReference>
<feature type="transmembrane region" description="Helical" evidence="10">
    <location>
        <begin position="101"/>
        <end position="120"/>
    </location>
</feature>
<dbReference type="NCBIfam" id="TIGR00933">
    <property type="entry name" value="2a38"/>
    <property type="match status" value="1"/>
</dbReference>
<proteinExistence type="predicted"/>
<reference evidence="11 12" key="1">
    <citation type="journal article" date="2014" name="Genome Announc.">
        <title>Draft Genome Sequence of Paenibacillus pini JCM 16418T, Isolated from the Rhizosphere of Pine Tree.</title>
        <authorList>
            <person name="Yuki M."/>
            <person name="Oshima K."/>
            <person name="Suda W."/>
            <person name="Oshida Y."/>
            <person name="Kitamura K."/>
            <person name="Iida Y."/>
            <person name="Hattori M."/>
            <person name="Ohkuma M."/>
        </authorList>
    </citation>
    <scope>NUCLEOTIDE SEQUENCE [LARGE SCALE GENOMIC DNA]</scope>
    <source>
        <strain evidence="11 12">JCM 16418</strain>
    </source>
</reference>
<keyword evidence="7 10" id="KW-1133">Transmembrane helix</keyword>
<dbReference type="GO" id="GO:0005886">
    <property type="term" value="C:plasma membrane"/>
    <property type="evidence" value="ECO:0007669"/>
    <property type="project" value="UniProtKB-SubCell"/>
</dbReference>
<keyword evidence="9 10" id="KW-0472">Membrane</keyword>
<dbReference type="AlphaFoldDB" id="W7YT28"/>
<comment type="caution">
    <text evidence="11">The sequence shown here is derived from an EMBL/GenBank/DDBJ whole genome shotgun (WGS) entry which is preliminary data.</text>
</comment>
<evidence type="ECO:0000313" key="12">
    <source>
        <dbReference type="Proteomes" id="UP000019364"/>
    </source>
</evidence>
<evidence type="ECO:0000256" key="4">
    <source>
        <dbReference type="ARBA" id="ARBA00022538"/>
    </source>
</evidence>
<evidence type="ECO:0000256" key="10">
    <source>
        <dbReference type="SAM" id="Phobius"/>
    </source>
</evidence>
<keyword evidence="3" id="KW-1003">Cell membrane</keyword>